<organism evidence="2 3">
    <name type="scientific">Smittium culicis</name>
    <dbReference type="NCBI Taxonomy" id="133412"/>
    <lineage>
        <taxon>Eukaryota</taxon>
        <taxon>Fungi</taxon>
        <taxon>Fungi incertae sedis</taxon>
        <taxon>Zoopagomycota</taxon>
        <taxon>Kickxellomycotina</taxon>
        <taxon>Harpellomycetes</taxon>
        <taxon>Harpellales</taxon>
        <taxon>Legeriomycetaceae</taxon>
        <taxon>Smittium</taxon>
    </lineage>
</organism>
<feature type="region of interest" description="Disordered" evidence="1">
    <location>
        <begin position="210"/>
        <end position="263"/>
    </location>
</feature>
<keyword evidence="3" id="KW-1185">Reference proteome</keyword>
<dbReference type="OrthoDB" id="5545891at2759"/>
<comment type="caution">
    <text evidence="2">The sequence shown here is derived from an EMBL/GenBank/DDBJ whole genome shotgun (WGS) entry which is preliminary data.</text>
</comment>
<feature type="compositionally biased region" description="Polar residues" evidence="1">
    <location>
        <begin position="239"/>
        <end position="250"/>
    </location>
</feature>
<gene>
    <name evidence="2" type="ORF">AYI69_g10315</name>
</gene>
<sequence length="263" mass="29842">MPEDTDAKLNELTALVKQLLSKREPQFEEVDVFVTARAPETDFQVYPELIEALQSIEEDFFHTPLMEEERNDAIHACLKSSSMNYKPPPLIDSASEAVRKADSTLSGIRVALAQATRPIDLYVQRRVEDTPYLTADVPHIFFANNMRALLSDTASIVTQDRLDNPHKGMDLQDKPLQLVESESKLLMDQVKLDALIANMRPEKRSRIRKPFRGRQQAVAKYSTLRKPDTAKNNEAAISATATNNHPQTSSFRERERGRERGTH</sequence>
<evidence type="ECO:0000313" key="3">
    <source>
        <dbReference type="Proteomes" id="UP000187429"/>
    </source>
</evidence>
<feature type="compositionally biased region" description="Basic and acidic residues" evidence="1">
    <location>
        <begin position="251"/>
        <end position="263"/>
    </location>
</feature>
<accession>A0A1R1X6L0</accession>
<name>A0A1R1X6L0_9FUNG</name>
<dbReference type="AlphaFoldDB" id="A0A1R1X6L0"/>
<dbReference type="Proteomes" id="UP000187429">
    <property type="component" value="Unassembled WGS sequence"/>
</dbReference>
<evidence type="ECO:0000256" key="1">
    <source>
        <dbReference type="SAM" id="MobiDB-lite"/>
    </source>
</evidence>
<proteinExistence type="predicted"/>
<reference evidence="3" key="1">
    <citation type="submission" date="2017-01" db="EMBL/GenBank/DDBJ databases">
        <authorList>
            <person name="Wang Y."/>
            <person name="White M."/>
            <person name="Kvist S."/>
            <person name="Moncalvo J.-M."/>
        </authorList>
    </citation>
    <scope>NUCLEOTIDE SEQUENCE [LARGE SCALE GENOMIC DNA]</scope>
    <source>
        <strain evidence="3">ID-206-W2</strain>
    </source>
</reference>
<protein>
    <submittedName>
        <fullName evidence="2">Uncharacterized protein</fullName>
    </submittedName>
</protein>
<dbReference type="EMBL" id="LSSM01006687">
    <property type="protein sequence ID" value="OMJ10264.1"/>
    <property type="molecule type" value="Genomic_DNA"/>
</dbReference>
<evidence type="ECO:0000313" key="2">
    <source>
        <dbReference type="EMBL" id="OMJ10264.1"/>
    </source>
</evidence>